<evidence type="ECO:0000313" key="3">
    <source>
        <dbReference type="Proteomes" id="UP000254330"/>
    </source>
</evidence>
<name>A0A2U3ABL2_9BACL</name>
<dbReference type="Proteomes" id="UP000294641">
    <property type="component" value="Unassembled WGS sequence"/>
</dbReference>
<organism evidence="1 3">
    <name type="scientific">Kurthia zopfii</name>
    <dbReference type="NCBI Taxonomy" id="1650"/>
    <lineage>
        <taxon>Bacteria</taxon>
        <taxon>Bacillati</taxon>
        <taxon>Bacillota</taxon>
        <taxon>Bacilli</taxon>
        <taxon>Bacillales</taxon>
        <taxon>Caryophanaceae</taxon>
        <taxon>Kurthia</taxon>
    </lineage>
</organism>
<comment type="caution">
    <text evidence="1">The sequence shown here is derived from an EMBL/GenBank/DDBJ whole genome shotgun (WGS) entry which is preliminary data.</text>
</comment>
<reference evidence="1 3" key="1">
    <citation type="submission" date="2018-06" db="EMBL/GenBank/DDBJ databases">
        <authorList>
            <consortium name="Pathogen Informatics"/>
            <person name="Doyle S."/>
        </authorList>
    </citation>
    <scope>NUCLEOTIDE SEQUENCE [LARGE SCALE GENOMIC DNA]</scope>
    <source>
        <strain evidence="1 3">NCTC10597</strain>
    </source>
</reference>
<gene>
    <name evidence="2" type="ORF">DFR61_12525</name>
    <name evidence="1" type="ORF">NCTC10597_02061</name>
</gene>
<reference evidence="2 4" key="2">
    <citation type="submission" date="2019-03" db="EMBL/GenBank/DDBJ databases">
        <title>Genomic Encyclopedia of Type Strains, Phase IV (KMG-IV): sequencing the most valuable type-strain genomes for metagenomic binning, comparative biology and taxonomic classification.</title>
        <authorList>
            <person name="Goeker M."/>
        </authorList>
    </citation>
    <scope>NUCLEOTIDE SEQUENCE [LARGE SCALE GENOMIC DNA]</scope>
    <source>
        <strain evidence="2 4">DSM 20580</strain>
    </source>
</reference>
<dbReference type="RefSeq" id="WP_109350067.1">
    <property type="nucleotide sequence ID" value="NZ_BJUE01000054.1"/>
</dbReference>
<evidence type="ECO:0000313" key="4">
    <source>
        <dbReference type="Proteomes" id="UP000294641"/>
    </source>
</evidence>
<dbReference type="AlphaFoldDB" id="A0A2U3ABL2"/>
<dbReference type="OrthoDB" id="2989832at2"/>
<evidence type="ECO:0000313" key="1">
    <source>
        <dbReference type="EMBL" id="STX10340.1"/>
    </source>
</evidence>
<proteinExistence type="predicted"/>
<evidence type="ECO:0000313" key="2">
    <source>
        <dbReference type="EMBL" id="TDR36303.1"/>
    </source>
</evidence>
<sequence length="105" mass="11612">MKTRDFLIGVVAGIAAAYVIKEASTKVNPNRNPNSILEEVKKEFKKEGPIDGSWIFMQPETFYKENISIPVFKGGISRIENGESVNFEFAAESTSGTIVDLVRIS</sequence>
<dbReference type="EMBL" id="UGNP01000001">
    <property type="protein sequence ID" value="STX10340.1"/>
    <property type="molecule type" value="Genomic_DNA"/>
</dbReference>
<accession>A0A2U3ABL2</accession>
<protein>
    <submittedName>
        <fullName evidence="1 2">Small secreted protein</fullName>
    </submittedName>
</protein>
<dbReference type="EMBL" id="SNZG01000025">
    <property type="protein sequence ID" value="TDR36303.1"/>
    <property type="molecule type" value="Genomic_DNA"/>
</dbReference>
<dbReference type="Proteomes" id="UP000254330">
    <property type="component" value="Unassembled WGS sequence"/>
</dbReference>
<keyword evidence="4" id="KW-1185">Reference proteome</keyword>